<dbReference type="RefSeq" id="WP_092562110.1">
    <property type="nucleotide sequence ID" value="NZ_FOYZ01000011.1"/>
</dbReference>
<dbReference type="Gene3D" id="1.10.3210.10">
    <property type="entry name" value="Hypothetical protein af1432"/>
    <property type="match status" value="1"/>
</dbReference>
<dbReference type="SUPFAM" id="SSF109604">
    <property type="entry name" value="HD-domain/PDEase-like"/>
    <property type="match status" value="1"/>
</dbReference>
<evidence type="ECO:0000256" key="1">
    <source>
        <dbReference type="SAM" id="Phobius"/>
    </source>
</evidence>
<evidence type="ECO:0000313" key="2">
    <source>
        <dbReference type="EMBL" id="SFR96198.1"/>
    </source>
</evidence>
<reference evidence="2 3" key="1">
    <citation type="submission" date="2016-10" db="EMBL/GenBank/DDBJ databases">
        <authorList>
            <person name="de Groot N.N."/>
        </authorList>
    </citation>
    <scope>NUCLEOTIDE SEQUENCE [LARGE SCALE GENOMIC DNA]</scope>
    <source>
        <strain evidence="2 3">743A</strain>
    </source>
</reference>
<dbReference type="OrthoDB" id="9806952at2"/>
<protein>
    <submittedName>
        <fullName evidence="2">HDIG domain-containing protein</fullName>
    </submittedName>
</protein>
<feature type="transmembrane region" description="Helical" evidence="1">
    <location>
        <begin position="191"/>
        <end position="207"/>
    </location>
</feature>
<evidence type="ECO:0000313" key="3">
    <source>
        <dbReference type="Proteomes" id="UP000199659"/>
    </source>
</evidence>
<proteinExistence type="predicted"/>
<feature type="transmembrane region" description="Helical" evidence="1">
    <location>
        <begin position="162"/>
        <end position="179"/>
    </location>
</feature>
<feature type="transmembrane region" description="Helical" evidence="1">
    <location>
        <begin position="41"/>
        <end position="60"/>
    </location>
</feature>
<feature type="transmembrane region" description="Helical" evidence="1">
    <location>
        <begin position="96"/>
        <end position="117"/>
    </location>
</feature>
<dbReference type="NCBIfam" id="TIGR00277">
    <property type="entry name" value="HDIG"/>
    <property type="match status" value="1"/>
</dbReference>
<sequence length="362" mass="41679">MIQFGKKIGFPSFEVFAVLSAMVSILIFWGMNFIFKSSDEMVWKVIFWNILMLFLFLFSIGLQQYERFFQGTFFTVNLICYSTTLLLIVMSKDFLIFYFWMIGSIIIACYIHPYLAAAFHLQHTITYCIINQYNLDQFVFYFLLGFVMIVVAGYMINLKYFAGGVAAVWIVNITLLLIARRFIVKYTEEDIFSLISGFFIMLIAFLIKKDSVNGQEEVSNRLISALVQPDHPLLVQFKKKSPSLYAHCVMVGELSEKAAQQIGADGALAKYGGFYHEIGRLKGNNYAVTTKESAIVMLSDSILASVQYLKENNRWEPSMAHKLVSEIMEMRFKNGTLDKSMLTLFDYKVLKEFYSKNILEDV</sequence>
<feature type="transmembrane region" description="Helical" evidence="1">
    <location>
        <begin position="12"/>
        <end position="35"/>
    </location>
</feature>
<accession>A0A1I6KYX6</accession>
<dbReference type="AlphaFoldDB" id="A0A1I6KYX6"/>
<dbReference type="Proteomes" id="UP000199659">
    <property type="component" value="Unassembled WGS sequence"/>
</dbReference>
<dbReference type="EMBL" id="FOYZ01000011">
    <property type="protein sequence ID" value="SFR96198.1"/>
    <property type="molecule type" value="Genomic_DNA"/>
</dbReference>
<dbReference type="InterPro" id="IPR006675">
    <property type="entry name" value="HDIG_dom"/>
</dbReference>
<keyword evidence="3" id="KW-1185">Reference proteome</keyword>
<name>A0A1I6KYX6_9FIRM</name>
<feature type="transmembrane region" description="Helical" evidence="1">
    <location>
        <begin position="138"/>
        <end position="156"/>
    </location>
</feature>
<dbReference type="PANTHER" id="PTHR36442:SF1">
    <property type="entry name" value="CYCLIC-DI-AMP PHOSPHODIESTERASE PGPH"/>
    <property type="match status" value="1"/>
</dbReference>
<keyword evidence="1" id="KW-0472">Membrane</keyword>
<organism evidence="2 3">
    <name type="scientific">Anaeromicropila populeti</name>
    <dbReference type="NCBI Taxonomy" id="37658"/>
    <lineage>
        <taxon>Bacteria</taxon>
        <taxon>Bacillati</taxon>
        <taxon>Bacillota</taxon>
        <taxon>Clostridia</taxon>
        <taxon>Lachnospirales</taxon>
        <taxon>Lachnospiraceae</taxon>
        <taxon>Anaeromicropila</taxon>
    </lineage>
</organism>
<feature type="transmembrane region" description="Helical" evidence="1">
    <location>
        <begin position="72"/>
        <end position="90"/>
    </location>
</feature>
<keyword evidence="1" id="KW-1133">Transmembrane helix</keyword>
<dbReference type="PANTHER" id="PTHR36442">
    <property type="entry name" value="CYCLIC-DI-AMP PHOSPHODIESTERASE PGPH"/>
    <property type="match status" value="1"/>
</dbReference>
<dbReference type="STRING" id="37658.SAMN05661086_02893"/>
<gene>
    <name evidence="2" type="ORF">SAMN05661086_02893</name>
</gene>
<dbReference type="InterPro" id="IPR052722">
    <property type="entry name" value="PgpH_phosphodiesterase"/>
</dbReference>
<keyword evidence="1" id="KW-0812">Transmembrane</keyword>